<dbReference type="InterPro" id="IPR050270">
    <property type="entry name" value="DegV_domain_contain"/>
</dbReference>
<dbReference type="OrthoDB" id="9780660at2"/>
<name>A0A142VAG3_9CHLR</name>
<dbReference type="InterPro" id="IPR003797">
    <property type="entry name" value="DegV"/>
</dbReference>
<accession>A0A142VAG3</accession>
<dbReference type="RefSeq" id="WP_011929183.1">
    <property type="nucleotide sequence ID" value="NZ_AP024514.1"/>
</dbReference>
<evidence type="ECO:0000313" key="2">
    <source>
        <dbReference type="EMBL" id="AMU86762.1"/>
    </source>
</evidence>
<dbReference type="PANTHER" id="PTHR33434">
    <property type="entry name" value="DEGV DOMAIN-CONTAINING PROTEIN DR_1986-RELATED"/>
    <property type="match status" value="1"/>
</dbReference>
<dbReference type="PATRIC" id="fig|61435.13.peg.951"/>
<dbReference type="Gene3D" id="3.40.50.10170">
    <property type="match status" value="1"/>
</dbReference>
<dbReference type="EMBL" id="CP011127">
    <property type="protein sequence ID" value="AMU86762.1"/>
    <property type="molecule type" value="Genomic_DNA"/>
</dbReference>
<evidence type="ECO:0000256" key="1">
    <source>
        <dbReference type="ARBA" id="ARBA00023121"/>
    </source>
</evidence>
<dbReference type="Gene3D" id="3.30.1180.10">
    <property type="match status" value="1"/>
</dbReference>
<protein>
    <submittedName>
        <fullName evidence="2">DegV family protein</fullName>
    </submittedName>
</protein>
<keyword evidence="1" id="KW-0446">Lipid-binding</keyword>
<reference evidence="2 3" key="1">
    <citation type="submission" date="2015-03" db="EMBL/GenBank/DDBJ databases">
        <title>Genomic characterization of Dehalococcoides mccartyi strain 11a5, an unusal plasmid-containing chloroethene dechlorinator.</title>
        <authorList>
            <person name="Zhao S."/>
            <person name="Ding C."/>
            <person name="He J."/>
        </authorList>
    </citation>
    <scope>NUCLEOTIDE SEQUENCE [LARGE SCALE GENOMIC DNA]</scope>
    <source>
        <strain evidence="2 3">11a5</strain>
    </source>
</reference>
<dbReference type="NCBIfam" id="TIGR00762">
    <property type="entry name" value="DegV"/>
    <property type="match status" value="1"/>
</dbReference>
<dbReference type="AlphaFoldDB" id="A0A142VAG3"/>
<dbReference type="SUPFAM" id="SSF82549">
    <property type="entry name" value="DAK1/DegV-like"/>
    <property type="match status" value="1"/>
</dbReference>
<dbReference type="PROSITE" id="PS51482">
    <property type="entry name" value="DEGV"/>
    <property type="match status" value="1"/>
</dbReference>
<organism evidence="2 3">
    <name type="scientific">Dehalococcoides mccartyi</name>
    <dbReference type="NCBI Taxonomy" id="61435"/>
    <lineage>
        <taxon>Bacteria</taxon>
        <taxon>Bacillati</taxon>
        <taxon>Chloroflexota</taxon>
        <taxon>Dehalococcoidia</taxon>
        <taxon>Dehalococcoidales</taxon>
        <taxon>Dehalococcoidaceae</taxon>
        <taxon>Dehalococcoides</taxon>
    </lineage>
</organism>
<dbReference type="Proteomes" id="UP000076394">
    <property type="component" value="Chromosome"/>
</dbReference>
<dbReference type="GO" id="GO:0008289">
    <property type="term" value="F:lipid binding"/>
    <property type="evidence" value="ECO:0007669"/>
    <property type="project" value="UniProtKB-KW"/>
</dbReference>
<evidence type="ECO:0000313" key="3">
    <source>
        <dbReference type="Proteomes" id="UP000076394"/>
    </source>
</evidence>
<dbReference type="Pfam" id="PF02645">
    <property type="entry name" value="DegV"/>
    <property type="match status" value="1"/>
</dbReference>
<gene>
    <name evidence="2" type="ORF">Dm11a5_0936</name>
</gene>
<proteinExistence type="predicted"/>
<dbReference type="InterPro" id="IPR043168">
    <property type="entry name" value="DegV_C"/>
</dbReference>
<sequence length="285" mass="31026">MANSVAIVTDTTACIPAELVRKYQIEVIPIQIVIGGKAYPDAELDLSQFYRILKESPLTLKTVGSLPGPYIEAFTRLAAKTDQILCITEPVRFSGMFNAAQLAAMQVLEKYSNLRIKVIPCETAAAGLGLVVLEAARQAEAGKSLDNLVGIVSTLMQRVYLYAALDTFDYLIRGGRIPKIAALADSVLQIKPVFTLRNGDAQTVALPRTAEKALQNMLDLMMGHVKGKGKLKVAVMHADALERAHRLEQNIKEKFPEAEILIMEFTPVMGVHTGPGVVGVAFYET</sequence>
<dbReference type="PANTHER" id="PTHR33434:SF2">
    <property type="entry name" value="FATTY ACID-BINDING PROTEIN TM_1468"/>
    <property type="match status" value="1"/>
</dbReference>